<name>A0A6J7GLL0_9ZZZZ</name>
<dbReference type="InterPro" id="IPR027417">
    <property type="entry name" value="P-loop_NTPase"/>
</dbReference>
<evidence type="ECO:0000313" key="2">
    <source>
        <dbReference type="EMBL" id="CAB4908862.1"/>
    </source>
</evidence>
<dbReference type="PANTHER" id="PTHR12788:SF10">
    <property type="entry name" value="PROTEIN-TYROSINE SULFOTRANSFERASE"/>
    <property type="match status" value="1"/>
</dbReference>
<accession>A0A6J7GLL0</accession>
<reference evidence="2" key="1">
    <citation type="submission" date="2020-05" db="EMBL/GenBank/DDBJ databases">
        <authorList>
            <person name="Chiriac C."/>
            <person name="Salcher M."/>
            <person name="Ghai R."/>
            <person name="Kavagutti S V."/>
        </authorList>
    </citation>
    <scope>NUCLEOTIDE SEQUENCE</scope>
</reference>
<dbReference type="AlphaFoldDB" id="A0A6J7GLL0"/>
<protein>
    <submittedName>
        <fullName evidence="2">Unannotated protein</fullName>
    </submittedName>
</protein>
<gene>
    <name evidence="2" type="ORF">UFOPK3614_00122</name>
</gene>
<proteinExistence type="predicted"/>
<dbReference type="Pfam" id="PF13469">
    <property type="entry name" value="Sulfotransfer_3"/>
    <property type="match status" value="1"/>
</dbReference>
<dbReference type="InterPro" id="IPR026634">
    <property type="entry name" value="TPST-like"/>
</dbReference>
<dbReference type="GO" id="GO:0008476">
    <property type="term" value="F:protein-tyrosine sulfotransferase activity"/>
    <property type="evidence" value="ECO:0007669"/>
    <property type="project" value="InterPro"/>
</dbReference>
<dbReference type="SUPFAM" id="SSF52540">
    <property type="entry name" value="P-loop containing nucleoside triphosphate hydrolases"/>
    <property type="match status" value="1"/>
</dbReference>
<dbReference type="Gene3D" id="3.40.50.300">
    <property type="entry name" value="P-loop containing nucleotide triphosphate hydrolases"/>
    <property type="match status" value="1"/>
</dbReference>
<keyword evidence="1" id="KW-0808">Transferase</keyword>
<sequence length="308" mass="35701">MNFSPVFIGGTGRSGTTITLNLLQRHPQFHASLPREIKFMTSRHGLLDLVYHRPFSVEEDLHGYRFNLVTKVLPLIGRNRMHFFTHNLFGRWWSETGKAGKPRGLVQSIPQEVVQEVYEKFLHSFKADPAGSSREFFYSLAKAQIKNSDIKYFGDSTPVNMMHSHQIQKLLPDARFINVIRDGRDVAQSIAKEAWGPNDPYEGLSWWANRMLKSAQALTKVDKKSVHEYRIEDLVVHDRDNTYKKILDFLKLDDATEIHEYFDATLSAERLHIGSWRTQVKDPERFDAKYKSLCKKLQHKGVEIKDLT</sequence>
<dbReference type="EMBL" id="CAFBMS010000003">
    <property type="protein sequence ID" value="CAB4908862.1"/>
    <property type="molecule type" value="Genomic_DNA"/>
</dbReference>
<dbReference type="PANTHER" id="PTHR12788">
    <property type="entry name" value="PROTEIN-TYROSINE SULFOTRANSFERASE 2"/>
    <property type="match status" value="1"/>
</dbReference>
<organism evidence="2">
    <name type="scientific">freshwater metagenome</name>
    <dbReference type="NCBI Taxonomy" id="449393"/>
    <lineage>
        <taxon>unclassified sequences</taxon>
        <taxon>metagenomes</taxon>
        <taxon>ecological metagenomes</taxon>
    </lineage>
</organism>
<evidence type="ECO:0000256" key="1">
    <source>
        <dbReference type="ARBA" id="ARBA00022679"/>
    </source>
</evidence>
<dbReference type="GO" id="GO:0005794">
    <property type="term" value="C:Golgi apparatus"/>
    <property type="evidence" value="ECO:0007669"/>
    <property type="project" value="UniProtKB-ARBA"/>
</dbReference>